<evidence type="ECO:0000256" key="3">
    <source>
        <dbReference type="ARBA" id="ARBA00022695"/>
    </source>
</evidence>
<dbReference type="InterPro" id="IPR029398">
    <property type="entry name" value="PolB_thumb"/>
</dbReference>
<dbReference type="Pfam" id="PF10391">
    <property type="entry name" value="DNA_pol_lambd_f"/>
    <property type="match status" value="1"/>
</dbReference>
<dbReference type="Pfam" id="PF14792">
    <property type="entry name" value="DNA_pol_B_palm"/>
    <property type="match status" value="1"/>
</dbReference>
<feature type="domain" description="DNA-directed DNA polymerase X" evidence="11">
    <location>
        <begin position="31"/>
        <end position="422"/>
    </location>
</feature>
<keyword evidence="13" id="KW-1185">Reference proteome</keyword>
<comment type="function">
    <text evidence="9">DNA polymerase that functions in several pathways of DNA repair. Involved in base excision repair (BER) responsible for repair of lesions that give rise to abasic (AP) sites in DNA. Also contributes to DNA double-strand break repair by non-homologous end joining and homologous recombination. Has both template-dependent and template-independent (terminal transferase) DNA polymerase activities. Has also a 5'-deoxyribose-5-phosphate lyase (dRP lyase) activity.</text>
</comment>
<dbReference type="OrthoDB" id="205514at2759"/>
<keyword evidence="5 9" id="KW-0227">DNA damage</keyword>
<dbReference type="InterPro" id="IPR027421">
    <property type="entry name" value="DNA_pol_lamdba_lyase_dom_sf"/>
</dbReference>
<evidence type="ECO:0000313" key="12">
    <source>
        <dbReference type="EMBL" id="KAJ3504109.1"/>
    </source>
</evidence>
<dbReference type="GO" id="GO:0046872">
    <property type="term" value="F:metal ion binding"/>
    <property type="evidence" value="ECO:0007669"/>
    <property type="project" value="UniProtKB-UniRule"/>
</dbReference>
<name>A0A9W8MR34_9AGAR</name>
<evidence type="ECO:0000256" key="7">
    <source>
        <dbReference type="ARBA" id="ARBA00023204"/>
    </source>
</evidence>
<dbReference type="SUPFAM" id="SSF81301">
    <property type="entry name" value="Nucleotidyltransferase"/>
    <property type="match status" value="1"/>
</dbReference>
<comment type="subcellular location">
    <subcellularLocation>
        <location evidence="9">Nucleus</location>
    </subcellularLocation>
</comment>
<evidence type="ECO:0000256" key="10">
    <source>
        <dbReference type="SAM" id="MobiDB-lite"/>
    </source>
</evidence>
<evidence type="ECO:0000256" key="8">
    <source>
        <dbReference type="ARBA" id="ARBA00049244"/>
    </source>
</evidence>
<dbReference type="Proteomes" id="UP001148786">
    <property type="component" value="Unassembled WGS sequence"/>
</dbReference>
<dbReference type="InterPro" id="IPR018944">
    <property type="entry name" value="DNA_pol_lambd_fingers_domain"/>
</dbReference>
<dbReference type="InterPro" id="IPR010996">
    <property type="entry name" value="HHH_MUS81"/>
</dbReference>
<comment type="caution">
    <text evidence="12">The sequence shown here is derived from an EMBL/GenBank/DDBJ whole genome shotgun (WGS) entry which is preliminary data.</text>
</comment>
<dbReference type="InterPro" id="IPR002008">
    <property type="entry name" value="DNA_pol_X_beta-like"/>
</dbReference>
<keyword evidence="4" id="KW-0235">DNA replication</keyword>
<keyword evidence="9" id="KW-0539">Nucleus</keyword>
<dbReference type="Gene3D" id="1.10.150.20">
    <property type="entry name" value="5' to 3' exonuclease, C-terminal subdomain"/>
    <property type="match status" value="1"/>
</dbReference>
<dbReference type="PRINTS" id="PR00869">
    <property type="entry name" value="DNAPOLX"/>
</dbReference>
<keyword evidence="3 9" id="KW-0548">Nucleotidyltransferase</keyword>
<comment type="catalytic activity">
    <reaction evidence="8 9">
        <text>DNA(n) + a 2'-deoxyribonucleoside 5'-triphosphate = DNA(n+1) + diphosphate</text>
        <dbReference type="Rhea" id="RHEA:22508"/>
        <dbReference type="Rhea" id="RHEA-COMP:17339"/>
        <dbReference type="Rhea" id="RHEA-COMP:17340"/>
        <dbReference type="ChEBI" id="CHEBI:33019"/>
        <dbReference type="ChEBI" id="CHEBI:61560"/>
        <dbReference type="ChEBI" id="CHEBI:173112"/>
        <dbReference type="EC" id="2.7.7.7"/>
    </reaction>
</comment>
<protein>
    <recommendedName>
        <fullName evidence="9">DNA polymerase</fullName>
        <ecNumber evidence="9">2.7.7.7</ecNumber>
    </recommendedName>
</protein>
<keyword evidence="1" id="KW-0237">DNA synthesis</keyword>
<dbReference type="InterPro" id="IPR037160">
    <property type="entry name" value="DNA_Pol_thumb_sf"/>
</dbReference>
<dbReference type="Pfam" id="PF14791">
    <property type="entry name" value="DNA_pol_B_thumb"/>
    <property type="match status" value="1"/>
</dbReference>
<evidence type="ECO:0000256" key="4">
    <source>
        <dbReference type="ARBA" id="ARBA00022705"/>
    </source>
</evidence>
<evidence type="ECO:0000256" key="9">
    <source>
        <dbReference type="RuleBase" id="RU366014"/>
    </source>
</evidence>
<sequence length="438" mass="49613">MLGRHLFAKRCIPSQPRHFTSVRFRSSPTNQHNQAIVDLLEKCPCKEEEEQALEPNNFKILAFRNAIQTVRAVEKPIQIGHDILELKGIGPGIMTRINEHLYAHEAFDGQVGDVHEEIAKARALTMLRDVPGIGLTTAKKLIAAGCYSIADLKERDFSRILTPKQAAKVKYMGHLEHPIERKDAEDVLSFIRESLDPAYDAVLVGDYRRGASLFSDIQVMISHPDFVHIPLPTDPSPFSELQPKETKRPRKRTKKEEKQNLLHTHVVPLLQKRALVAETLGTDVRSWDGIVWLPEEQRDWGTRQERLAAIEGLDGRFRRMSIKFVPQKSQGSSLLVLTGDSAFEKDLCYRAKQLGMLFNEYGLWKWNSSDLGDASESNSSNNSDAEAEDALDKGYWSLSKSATEEDIFAELGMDPIDPTSRNFSFLSSKSRKKRTIHR</sequence>
<feature type="region of interest" description="Disordered" evidence="10">
    <location>
        <begin position="232"/>
        <end position="258"/>
    </location>
</feature>
<dbReference type="InterPro" id="IPR043519">
    <property type="entry name" value="NT_sf"/>
</dbReference>
<keyword evidence="2 9" id="KW-0808">Transferase</keyword>
<dbReference type="PRINTS" id="PR00870">
    <property type="entry name" value="DNAPOLXBETA"/>
</dbReference>
<proteinExistence type="inferred from homology"/>
<dbReference type="SUPFAM" id="SSF81585">
    <property type="entry name" value="PsbU/PolX domain-like"/>
    <property type="match status" value="1"/>
</dbReference>
<dbReference type="GO" id="GO:0003677">
    <property type="term" value="F:DNA binding"/>
    <property type="evidence" value="ECO:0007669"/>
    <property type="project" value="UniProtKB-UniRule"/>
</dbReference>
<dbReference type="PANTHER" id="PTHR11276:SF28">
    <property type="entry name" value="DNA POLYMERASE LAMBDA"/>
    <property type="match status" value="1"/>
</dbReference>
<evidence type="ECO:0000313" key="13">
    <source>
        <dbReference type="Proteomes" id="UP001148786"/>
    </source>
</evidence>
<evidence type="ECO:0000259" key="11">
    <source>
        <dbReference type="SMART" id="SM00483"/>
    </source>
</evidence>
<dbReference type="GO" id="GO:0005634">
    <property type="term" value="C:nucleus"/>
    <property type="evidence" value="ECO:0007669"/>
    <property type="project" value="UniProtKB-SubCell"/>
</dbReference>
<accession>A0A9W8MR34</accession>
<dbReference type="Gene3D" id="1.10.150.110">
    <property type="entry name" value="DNA polymerase beta, N-terminal domain-like"/>
    <property type="match status" value="1"/>
</dbReference>
<dbReference type="Pfam" id="PF14716">
    <property type="entry name" value="HHH_8"/>
    <property type="match status" value="1"/>
</dbReference>
<dbReference type="AlphaFoldDB" id="A0A9W8MR34"/>
<dbReference type="Gene3D" id="3.30.210.10">
    <property type="entry name" value="DNA polymerase, thumb domain"/>
    <property type="match status" value="1"/>
</dbReference>
<dbReference type="Gene3D" id="3.30.460.10">
    <property type="entry name" value="Beta Polymerase, domain 2"/>
    <property type="match status" value="1"/>
</dbReference>
<dbReference type="PANTHER" id="PTHR11276">
    <property type="entry name" value="DNA POLYMERASE TYPE-X FAMILY MEMBER"/>
    <property type="match status" value="1"/>
</dbReference>
<gene>
    <name evidence="12" type="ORF">NLJ89_g8108</name>
</gene>
<dbReference type="EMBL" id="JANKHO010001053">
    <property type="protein sequence ID" value="KAJ3504109.1"/>
    <property type="molecule type" value="Genomic_DNA"/>
</dbReference>
<evidence type="ECO:0000256" key="2">
    <source>
        <dbReference type="ARBA" id="ARBA00022679"/>
    </source>
</evidence>
<dbReference type="GO" id="GO:0006303">
    <property type="term" value="P:double-strand break repair via nonhomologous end joining"/>
    <property type="evidence" value="ECO:0007669"/>
    <property type="project" value="TreeGrafter"/>
</dbReference>
<dbReference type="InterPro" id="IPR022312">
    <property type="entry name" value="DNA_pol_X"/>
</dbReference>
<keyword evidence="6 9" id="KW-0239">DNA-directed DNA polymerase</keyword>
<reference evidence="12" key="1">
    <citation type="submission" date="2022-07" db="EMBL/GenBank/DDBJ databases">
        <title>Genome Sequence of Agrocybe chaxingu.</title>
        <authorList>
            <person name="Buettner E."/>
        </authorList>
    </citation>
    <scope>NUCLEOTIDE SEQUENCE</scope>
    <source>
        <strain evidence="12">MP-N11</strain>
    </source>
</reference>
<organism evidence="12 13">
    <name type="scientific">Agrocybe chaxingu</name>
    <dbReference type="NCBI Taxonomy" id="84603"/>
    <lineage>
        <taxon>Eukaryota</taxon>
        <taxon>Fungi</taxon>
        <taxon>Dikarya</taxon>
        <taxon>Basidiomycota</taxon>
        <taxon>Agaricomycotina</taxon>
        <taxon>Agaricomycetes</taxon>
        <taxon>Agaricomycetidae</taxon>
        <taxon>Agaricales</taxon>
        <taxon>Agaricineae</taxon>
        <taxon>Strophariaceae</taxon>
        <taxon>Agrocybe</taxon>
    </lineage>
</organism>
<evidence type="ECO:0000256" key="6">
    <source>
        <dbReference type="ARBA" id="ARBA00022932"/>
    </source>
</evidence>
<dbReference type="GO" id="GO:0003887">
    <property type="term" value="F:DNA-directed DNA polymerase activity"/>
    <property type="evidence" value="ECO:0007669"/>
    <property type="project" value="UniProtKB-UniRule"/>
</dbReference>
<dbReference type="EC" id="2.7.7.7" evidence="9"/>
<dbReference type="SUPFAM" id="SSF47802">
    <property type="entry name" value="DNA polymerase beta, N-terminal domain-like"/>
    <property type="match status" value="1"/>
</dbReference>
<evidence type="ECO:0000256" key="5">
    <source>
        <dbReference type="ARBA" id="ARBA00022763"/>
    </source>
</evidence>
<comment type="similarity">
    <text evidence="9">Belongs to the DNA polymerase type-X family.</text>
</comment>
<keyword evidence="7 9" id="KW-0234">DNA repair</keyword>
<evidence type="ECO:0000256" key="1">
    <source>
        <dbReference type="ARBA" id="ARBA00022634"/>
    </source>
</evidence>
<dbReference type="SMART" id="SM00483">
    <property type="entry name" value="POLXc"/>
    <property type="match status" value="1"/>
</dbReference>
<dbReference type="InterPro" id="IPR002054">
    <property type="entry name" value="DNA-dir_DNA_pol_X"/>
</dbReference>
<dbReference type="InterPro" id="IPR028207">
    <property type="entry name" value="DNA_pol_B_palm_palm"/>
</dbReference>